<keyword evidence="1" id="KW-0805">Transcription regulation</keyword>
<dbReference type="SUPFAM" id="SSF51182">
    <property type="entry name" value="RmlC-like cupins"/>
    <property type="match status" value="1"/>
</dbReference>
<dbReference type="InterPro" id="IPR014710">
    <property type="entry name" value="RmlC-like_jellyroll"/>
</dbReference>
<dbReference type="Pfam" id="PF12833">
    <property type="entry name" value="HTH_18"/>
    <property type="match status" value="1"/>
</dbReference>
<sequence>MLNTLSIRSYNRDKQGHQHDYHQLVLPLSGVINIDVGGFTGKVAPGECVIIREGQVHHFTAETEAKFVVADMTALPDNLRDFTGDVFTINLPMSRYLNFIEAQLHHQVSADMHSILFKTFVVLLSEQQLLKQFDRRIKEVIEFIDLHLAEDLSIVKLASIAYLSATQFKKLFRAQTNETAMSYITRLRMEKAKALLLHSDYSIQIVANTVGYSDLAAFSRRFKQFYGVSPSKLYQ</sequence>
<dbReference type="InterPro" id="IPR018062">
    <property type="entry name" value="HTH_AraC-typ_CS"/>
</dbReference>
<accession>A0A3N9TZ73</accession>
<keyword evidence="3" id="KW-0804">Transcription</keyword>
<dbReference type="InterPro" id="IPR009057">
    <property type="entry name" value="Homeodomain-like_sf"/>
</dbReference>
<evidence type="ECO:0000256" key="3">
    <source>
        <dbReference type="ARBA" id="ARBA00023163"/>
    </source>
</evidence>
<dbReference type="Gene3D" id="1.10.10.60">
    <property type="entry name" value="Homeodomain-like"/>
    <property type="match status" value="2"/>
</dbReference>
<evidence type="ECO:0000313" key="6">
    <source>
        <dbReference type="Proteomes" id="UP000281112"/>
    </source>
</evidence>
<dbReference type="GO" id="GO:0003700">
    <property type="term" value="F:DNA-binding transcription factor activity"/>
    <property type="evidence" value="ECO:0007669"/>
    <property type="project" value="InterPro"/>
</dbReference>
<evidence type="ECO:0000313" key="5">
    <source>
        <dbReference type="EMBL" id="RQW62262.1"/>
    </source>
</evidence>
<evidence type="ECO:0000259" key="4">
    <source>
        <dbReference type="PROSITE" id="PS01124"/>
    </source>
</evidence>
<keyword evidence="2" id="KW-0238">DNA-binding</keyword>
<dbReference type="OrthoDB" id="5740883at2"/>
<organism evidence="5 6">
    <name type="scientific">Vibrio viridaestus</name>
    <dbReference type="NCBI Taxonomy" id="2487322"/>
    <lineage>
        <taxon>Bacteria</taxon>
        <taxon>Pseudomonadati</taxon>
        <taxon>Pseudomonadota</taxon>
        <taxon>Gammaproteobacteria</taxon>
        <taxon>Vibrionales</taxon>
        <taxon>Vibrionaceae</taxon>
        <taxon>Vibrio</taxon>
    </lineage>
</organism>
<dbReference type="Pfam" id="PF07883">
    <property type="entry name" value="Cupin_2"/>
    <property type="match status" value="1"/>
</dbReference>
<comment type="caution">
    <text evidence="5">The sequence shown here is derived from an EMBL/GenBank/DDBJ whole genome shotgun (WGS) entry which is preliminary data.</text>
</comment>
<evidence type="ECO:0000256" key="1">
    <source>
        <dbReference type="ARBA" id="ARBA00023015"/>
    </source>
</evidence>
<dbReference type="GO" id="GO:0043565">
    <property type="term" value="F:sequence-specific DNA binding"/>
    <property type="evidence" value="ECO:0007669"/>
    <property type="project" value="InterPro"/>
</dbReference>
<dbReference type="SMART" id="SM00342">
    <property type="entry name" value="HTH_ARAC"/>
    <property type="match status" value="1"/>
</dbReference>
<reference evidence="5 6" key="1">
    <citation type="submission" date="2018-11" db="EMBL/GenBank/DDBJ databases">
        <title>Vibrio LJC006 sp. nov., isolated from seawater during the bloom of the enteromorpha.</title>
        <authorList>
            <person name="Liang J."/>
        </authorList>
    </citation>
    <scope>NUCLEOTIDE SEQUENCE [LARGE SCALE GENOMIC DNA]</scope>
    <source>
        <strain evidence="5 6">LJC006</strain>
    </source>
</reference>
<dbReference type="PROSITE" id="PS00041">
    <property type="entry name" value="HTH_ARAC_FAMILY_1"/>
    <property type="match status" value="1"/>
</dbReference>
<protein>
    <submittedName>
        <fullName evidence="5">AraC family transcriptional regulator</fullName>
    </submittedName>
</protein>
<dbReference type="InterPro" id="IPR018060">
    <property type="entry name" value="HTH_AraC"/>
</dbReference>
<dbReference type="SUPFAM" id="SSF46689">
    <property type="entry name" value="Homeodomain-like"/>
    <property type="match status" value="2"/>
</dbReference>
<dbReference type="AlphaFoldDB" id="A0A3N9TZ73"/>
<dbReference type="EMBL" id="RJVQ01000007">
    <property type="protein sequence ID" value="RQW62262.1"/>
    <property type="molecule type" value="Genomic_DNA"/>
</dbReference>
<dbReference type="Gene3D" id="2.60.120.10">
    <property type="entry name" value="Jelly Rolls"/>
    <property type="match status" value="1"/>
</dbReference>
<dbReference type="PROSITE" id="PS01124">
    <property type="entry name" value="HTH_ARAC_FAMILY_2"/>
    <property type="match status" value="1"/>
</dbReference>
<dbReference type="InterPro" id="IPR013096">
    <property type="entry name" value="Cupin_2"/>
</dbReference>
<gene>
    <name evidence="5" type="ORF">EES38_16000</name>
</gene>
<dbReference type="InterPro" id="IPR050204">
    <property type="entry name" value="AraC_XylS_family_regulators"/>
</dbReference>
<name>A0A3N9TZ73_9VIBR</name>
<feature type="domain" description="HTH araC/xylS-type" evidence="4">
    <location>
        <begin position="138"/>
        <end position="235"/>
    </location>
</feature>
<dbReference type="Proteomes" id="UP000281112">
    <property type="component" value="Unassembled WGS sequence"/>
</dbReference>
<evidence type="ECO:0000256" key="2">
    <source>
        <dbReference type="ARBA" id="ARBA00023125"/>
    </source>
</evidence>
<proteinExistence type="predicted"/>
<keyword evidence="6" id="KW-1185">Reference proteome</keyword>
<dbReference type="PANTHER" id="PTHR46796">
    <property type="entry name" value="HTH-TYPE TRANSCRIPTIONAL ACTIVATOR RHAS-RELATED"/>
    <property type="match status" value="1"/>
</dbReference>
<dbReference type="InterPro" id="IPR011051">
    <property type="entry name" value="RmlC_Cupin_sf"/>
</dbReference>